<comment type="similarity">
    <text evidence="1">Belongs to the isochorismatase family.</text>
</comment>
<dbReference type="CDD" id="cd00431">
    <property type="entry name" value="cysteine_hydrolases"/>
    <property type="match status" value="1"/>
</dbReference>
<evidence type="ECO:0000256" key="2">
    <source>
        <dbReference type="ARBA" id="ARBA00022801"/>
    </source>
</evidence>
<evidence type="ECO:0000313" key="4">
    <source>
        <dbReference type="EMBL" id="HIW86311.1"/>
    </source>
</evidence>
<dbReference type="PANTHER" id="PTHR43540">
    <property type="entry name" value="PEROXYUREIDOACRYLATE/UREIDOACRYLATE AMIDOHYDROLASE-RELATED"/>
    <property type="match status" value="1"/>
</dbReference>
<dbReference type="InterPro" id="IPR050272">
    <property type="entry name" value="Isochorismatase-like_hydrls"/>
</dbReference>
<dbReference type="InterPro" id="IPR036380">
    <property type="entry name" value="Isochorismatase-like_sf"/>
</dbReference>
<accession>A0A9D1UH22</accession>
<dbReference type="InterPro" id="IPR000868">
    <property type="entry name" value="Isochorismatase-like_dom"/>
</dbReference>
<dbReference type="SUPFAM" id="SSF52499">
    <property type="entry name" value="Isochorismatase-like hydrolases"/>
    <property type="match status" value="1"/>
</dbReference>
<name>A0A9D1UH22_9FIRM</name>
<reference evidence="4" key="1">
    <citation type="journal article" date="2021" name="PeerJ">
        <title>Extensive microbial diversity within the chicken gut microbiome revealed by metagenomics and culture.</title>
        <authorList>
            <person name="Gilroy R."/>
            <person name="Ravi A."/>
            <person name="Getino M."/>
            <person name="Pursley I."/>
            <person name="Horton D.L."/>
            <person name="Alikhan N.F."/>
            <person name="Baker D."/>
            <person name="Gharbi K."/>
            <person name="Hall N."/>
            <person name="Watson M."/>
            <person name="Adriaenssens E.M."/>
            <person name="Foster-Nyarko E."/>
            <person name="Jarju S."/>
            <person name="Secka A."/>
            <person name="Antonio M."/>
            <person name="Oren A."/>
            <person name="Chaudhuri R.R."/>
            <person name="La Ragione R."/>
            <person name="Hildebrand F."/>
            <person name="Pallen M.J."/>
        </authorList>
    </citation>
    <scope>NUCLEOTIDE SEQUENCE</scope>
    <source>
        <strain evidence="4">421</strain>
    </source>
</reference>
<evidence type="ECO:0000256" key="1">
    <source>
        <dbReference type="ARBA" id="ARBA00006336"/>
    </source>
</evidence>
<dbReference type="Gene3D" id="3.40.50.850">
    <property type="entry name" value="Isochorismatase-like"/>
    <property type="match status" value="1"/>
</dbReference>
<sequence length="178" mass="19565">MKHGLIVVDYQNDFVSGSLGFEKARELDGRICAKIAEYRAADGDIIFTLDTHGKDYLVTREGRYLPVEHCIKGTNGHCLYGETAKAAREEDIYFEKSAYGSDALYEYLKTAGYDEIELCGVVSNICVISNAVLAKTALPEADITVDALCTASNDEKLNSAALDVLESLNVQIKNREKV</sequence>
<feature type="domain" description="Isochorismatase-like" evidence="3">
    <location>
        <begin position="5"/>
        <end position="168"/>
    </location>
</feature>
<evidence type="ECO:0000313" key="5">
    <source>
        <dbReference type="Proteomes" id="UP000824205"/>
    </source>
</evidence>
<dbReference type="AlphaFoldDB" id="A0A9D1UH22"/>
<comment type="caution">
    <text evidence="4">The sequence shown here is derived from an EMBL/GenBank/DDBJ whole genome shotgun (WGS) entry which is preliminary data.</text>
</comment>
<organism evidence="4 5">
    <name type="scientific">Candidatus Eubacterium faecipullorum</name>
    <dbReference type="NCBI Taxonomy" id="2838571"/>
    <lineage>
        <taxon>Bacteria</taxon>
        <taxon>Bacillati</taxon>
        <taxon>Bacillota</taxon>
        <taxon>Clostridia</taxon>
        <taxon>Eubacteriales</taxon>
        <taxon>Eubacteriaceae</taxon>
        <taxon>Eubacterium</taxon>
    </lineage>
</organism>
<dbReference type="Pfam" id="PF00857">
    <property type="entry name" value="Isochorismatase"/>
    <property type="match status" value="1"/>
</dbReference>
<proteinExistence type="inferred from homology"/>
<evidence type="ECO:0000259" key="3">
    <source>
        <dbReference type="Pfam" id="PF00857"/>
    </source>
</evidence>
<dbReference type="PANTHER" id="PTHR43540:SF10">
    <property type="entry name" value="ISOCHORISMATASE"/>
    <property type="match status" value="1"/>
</dbReference>
<dbReference type="Proteomes" id="UP000824205">
    <property type="component" value="Unassembled WGS sequence"/>
</dbReference>
<reference evidence="4" key="2">
    <citation type="submission" date="2021-04" db="EMBL/GenBank/DDBJ databases">
        <authorList>
            <person name="Gilroy R."/>
        </authorList>
    </citation>
    <scope>NUCLEOTIDE SEQUENCE</scope>
    <source>
        <strain evidence="4">421</strain>
    </source>
</reference>
<dbReference type="GO" id="GO:0016787">
    <property type="term" value="F:hydrolase activity"/>
    <property type="evidence" value="ECO:0007669"/>
    <property type="project" value="UniProtKB-KW"/>
</dbReference>
<dbReference type="EMBL" id="DXGE01000032">
    <property type="protein sequence ID" value="HIW86311.1"/>
    <property type="molecule type" value="Genomic_DNA"/>
</dbReference>
<keyword evidence="2 4" id="KW-0378">Hydrolase</keyword>
<protein>
    <submittedName>
        <fullName evidence="4">Cysteine hydrolase</fullName>
    </submittedName>
</protein>
<gene>
    <name evidence="4" type="ORF">IAA48_07440</name>
</gene>